<dbReference type="Pfam" id="PF00646">
    <property type="entry name" value="F-box"/>
    <property type="match status" value="1"/>
</dbReference>
<dbReference type="InterPro" id="IPR036047">
    <property type="entry name" value="F-box-like_dom_sf"/>
</dbReference>
<evidence type="ECO:0000313" key="4">
    <source>
        <dbReference type="Proteomes" id="UP000244005"/>
    </source>
</evidence>
<dbReference type="CDD" id="cd09917">
    <property type="entry name" value="F-box_SF"/>
    <property type="match status" value="1"/>
</dbReference>
<dbReference type="InterPro" id="IPR032675">
    <property type="entry name" value="LRR_dom_sf"/>
</dbReference>
<dbReference type="Proteomes" id="UP000244005">
    <property type="component" value="Unassembled WGS sequence"/>
</dbReference>
<name>A0A2R6X4H4_MARPO</name>
<feature type="compositionally biased region" description="Basic and acidic residues" evidence="1">
    <location>
        <begin position="1"/>
        <end position="10"/>
    </location>
</feature>
<dbReference type="PANTHER" id="PTHR13318:SF190">
    <property type="entry name" value="PARTNER OF PAIRED, ISOFORM B"/>
    <property type="match status" value="1"/>
</dbReference>
<feature type="region of interest" description="Disordered" evidence="1">
    <location>
        <begin position="1"/>
        <end position="37"/>
    </location>
</feature>
<gene>
    <name evidence="3" type="ORF">MARPO_0036s0015</name>
</gene>
<accession>A0A2R6X4H4</accession>
<evidence type="ECO:0000313" key="3">
    <source>
        <dbReference type="EMBL" id="PTQ41008.1"/>
    </source>
</evidence>
<dbReference type="Gene3D" id="1.20.1280.50">
    <property type="match status" value="1"/>
</dbReference>
<keyword evidence="4" id="KW-1185">Reference proteome</keyword>
<dbReference type="GO" id="GO:1905761">
    <property type="term" value="F:SCF ubiquitin ligase complex binding"/>
    <property type="evidence" value="ECO:0000318"/>
    <property type="project" value="GO_Central"/>
</dbReference>
<evidence type="ECO:0000259" key="2">
    <source>
        <dbReference type="PROSITE" id="PS50181"/>
    </source>
</evidence>
<sequence>MRMSSREKEKKVLKRSHRRAIPPQKASTSSLMKEEYESESGEEQSLTYLLPDDALIHVLRSLPTRELLCSAAFVCKRWHRLCRQHMVYELLPSPYNPSDKPWGQKNEAQLFQLAVSHSSSLERLSLVGLKRLTGSDVISLLPKLPKLEDLSIESCTNFGSDDLEAVCSQLPSHLLSLDLHNFDSVATRYHNCSIPRKHIDDNVVGAIHQRCPKLQKLNLDYCGNLSMKAVGLLLQGCQFLTSLDLHSYKLGWPEVAEIFRLCQSLRHFSLVSIRLDLLENPGKELSDFLLPGPVPVPCVLPRQLTSLRLYRSPNRAISMESGPMRIVLEEFGTQLLHLHAQTVYNTTWEVIRRFCPNLKLLDLSHCKVELCLATKIEETMLCGMFPTLKDLEYLALPYATDAILLKIGWNCPKLRELRFQGFGIVDKPTVFKEVTDAGVVGLVEGCPDLRVLSLAGCRNITALSTRNIAFHCRRLNVLILNRCTGINDNAVAVMMPRLCSSLVYLDLIGCKLTRLSWQSILKHAKDTTLRVLALNGRICPPGFEKTLGPRVRVIEGCSSGLRWLGYYHELKMY</sequence>
<evidence type="ECO:0000256" key="1">
    <source>
        <dbReference type="SAM" id="MobiDB-lite"/>
    </source>
</evidence>
<dbReference type="InterPro" id="IPR006553">
    <property type="entry name" value="Leu-rich_rpt_Cys-con_subtyp"/>
</dbReference>
<dbReference type="SUPFAM" id="SSF52047">
    <property type="entry name" value="RNI-like"/>
    <property type="match status" value="1"/>
</dbReference>
<dbReference type="AlphaFoldDB" id="A0A2R6X4H4"/>
<feature type="domain" description="F-box" evidence="2">
    <location>
        <begin position="44"/>
        <end position="91"/>
    </location>
</feature>
<feature type="compositionally biased region" description="Basic residues" evidence="1">
    <location>
        <begin position="11"/>
        <end position="20"/>
    </location>
</feature>
<dbReference type="Gramene" id="Mp1g07690.1">
    <property type="protein sequence ID" value="Mp1g07690.1.cds"/>
    <property type="gene ID" value="Mp1g07690"/>
</dbReference>
<protein>
    <recommendedName>
        <fullName evidence="2">F-box domain-containing protein</fullName>
    </recommendedName>
</protein>
<dbReference type="Gene3D" id="3.80.10.10">
    <property type="entry name" value="Ribonuclease Inhibitor"/>
    <property type="match status" value="1"/>
</dbReference>
<organism evidence="3 4">
    <name type="scientific">Marchantia polymorpha</name>
    <name type="common">Common liverwort</name>
    <name type="synonym">Marchantia aquatica</name>
    <dbReference type="NCBI Taxonomy" id="3197"/>
    <lineage>
        <taxon>Eukaryota</taxon>
        <taxon>Viridiplantae</taxon>
        <taxon>Streptophyta</taxon>
        <taxon>Embryophyta</taxon>
        <taxon>Marchantiophyta</taxon>
        <taxon>Marchantiopsida</taxon>
        <taxon>Marchantiidae</taxon>
        <taxon>Marchantiales</taxon>
        <taxon>Marchantiaceae</taxon>
        <taxon>Marchantia</taxon>
    </lineage>
</organism>
<dbReference type="EMBL" id="KZ772708">
    <property type="protein sequence ID" value="PTQ41008.1"/>
    <property type="molecule type" value="Genomic_DNA"/>
</dbReference>
<dbReference type="InterPro" id="IPR001810">
    <property type="entry name" value="F-box_dom"/>
</dbReference>
<dbReference type="SUPFAM" id="SSF81383">
    <property type="entry name" value="F-box domain"/>
    <property type="match status" value="1"/>
</dbReference>
<reference evidence="4" key="1">
    <citation type="journal article" date="2017" name="Cell">
        <title>Insights into land plant evolution garnered from the Marchantia polymorpha genome.</title>
        <authorList>
            <person name="Bowman J.L."/>
            <person name="Kohchi T."/>
            <person name="Yamato K.T."/>
            <person name="Jenkins J."/>
            <person name="Shu S."/>
            <person name="Ishizaki K."/>
            <person name="Yamaoka S."/>
            <person name="Nishihama R."/>
            <person name="Nakamura Y."/>
            <person name="Berger F."/>
            <person name="Adam C."/>
            <person name="Aki S.S."/>
            <person name="Althoff F."/>
            <person name="Araki T."/>
            <person name="Arteaga-Vazquez M.A."/>
            <person name="Balasubrmanian S."/>
            <person name="Barry K."/>
            <person name="Bauer D."/>
            <person name="Boehm C.R."/>
            <person name="Briginshaw L."/>
            <person name="Caballero-Perez J."/>
            <person name="Catarino B."/>
            <person name="Chen F."/>
            <person name="Chiyoda S."/>
            <person name="Chovatia M."/>
            <person name="Davies K.M."/>
            <person name="Delmans M."/>
            <person name="Demura T."/>
            <person name="Dierschke T."/>
            <person name="Dolan L."/>
            <person name="Dorantes-Acosta A.E."/>
            <person name="Eklund D.M."/>
            <person name="Florent S.N."/>
            <person name="Flores-Sandoval E."/>
            <person name="Fujiyama A."/>
            <person name="Fukuzawa H."/>
            <person name="Galik B."/>
            <person name="Grimanelli D."/>
            <person name="Grimwood J."/>
            <person name="Grossniklaus U."/>
            <person name="Hamada T."/>
            <person name="Haseloff J."/>
            <person name="Hetherington A.J."/>
            <person name="Higo A."/>
            <person name="Hirakawa Y."/>
            <person name="Hundley H.N."/>
            <person name="Ikeda Y."/>
            <person name="Inoue K."/>
            <person name="Inoue S.I."/>
            <person name="Ishida S."/>
            <person name="Jia Q."/>
            <person name="Kakita M."/>
            <person name="Kanazawa T."/>
            <person name="Kawai Y."/>
            <person name="Kawashima T."/>
            <person name="Kennedy M."/>
            <person name="Kinose K."/>
            <person name="Kinoshita T."/>
            <person name="Kohara Y."/>
            <person name="Koide E."/>
            <person name="Komatsu K."/>
            <person name="Kopischke S."/>
            <person name="Kubo M."/>
            <person name="Kyozuka J."/>
            <person name="Lagercrantz U."/>
            <person name="Lin S.S."/>
            <person name="Lindquist E."/>
            <person name="Lipzen A.M."/>
            <person name="Lu C.W."/>
            <person name="De Luna E."/>
            <person name="Martienssen R.A."/>
            <person name="Minamino N."/>
            <person name="Mizutani M."/>
            <person name="Mizutani M."/>
            <person name="Mochizuki N."/>
            <person name="Monte I."/>
            <person name="Mosher R."/>
            <person name="Nagasaki H."/>
            <person name="Nakagami H."/>
            <person name="Naramoto S."/>
            <person name="Nishitani K."/>
            <person name="Ohtani M."/>
            <person name="Okamoto T."/>
            <person name="Okumura M."/>
            <person name="Phillips J."/>
            <person name="Pollak B."/>
            <person name="Reinders A."/>
            <person name="Rovekamp M."/>
            <person name="Sano R."/>
            <person name="Sawa S."/>
            <person name="Schmid M.W."/>
            <person name="Shirakawa M."/>
            <person name="Solano R."/>
            <person name="Spunde A."/>
            <person name="Suetsugu N."/>
            <person name="Sugano S."/>
            <person name="Sugiyama A."/>
            <person name="Sun R."/>
            <person name="Suzuki Y."/>
            <person name="Takenaka M."/>
            <person name="Takezawa D."/>
            <person name="Tomogane H."/>
            <person name="Tsuzuki M."/>
            <person name="Ueda T."/>
            <person name="Umeda M."/>
            <person name="Ward J.M."/>
            <person name="Watanabe Y."/>
            <person name="Yazaki K."/>
            <person name="Yokoyama R."/>
            <person name="Yoshitake Y."/>
            <person name="Yotsui I."/>
            <person name="Zachgo S."/>
            <person name="Schmutz J."/>
        </authorList>
    </citation>
    <scope>NUCLEOTIDE SEQUENCE [LARGE SCALE GENOMIC DNA]</scope>
    <source>
        <strain evidence="4">Tak-1</strain>
    </source>
</reference>
<dbReference type="SMART" id="SM00367">
    <property type="entry name" value="LRR_CC"/>
    <property type="match status" value="7"/>
</dbReference>
<proteinExistence type="predicted"/>
<dbReference type="OrthoDB" id="550575at2759"/>
<dbReference type="PROSITE" id="PS50181">
    <property type="entry name" value="FBOX"/>
    <property type="match status" value="1"/>
</dbReference>
<dbReference type="PANTHER" id="PTHR13318">
    <property type="entry name" value="PARTNER OF PAIRED, ISOFORM B-RELATED"/>
    <property type="match status" value="1"/>
</dbReference>
<dbReference type="SMART" id="SM00256">
    <property type="entry name" value="FBOX"/>
    <property type="match status" value="1"/>
</dbReference>